<dbReference type="Pfam" id="PF00415">
    <property type="entry name" value="RCC1"/>
    <property type="match status" value="5"/>
</dbReference>
<dbReference type="InterPro" id="IPR036047">
    <property type="entry name" value="F-box-like_dom_sf"/>
</dbReference>
<feature type="compositionally biased region" description="Basic and acidic residues" evidence="3">
    <location>
        <begin position="1"/>
        <end position="50"/>
    </location>
</feature>
<dbReference type="SUPFAM" id="SSF50985">
    <property type="entry name" value="RCC1/BLIP-II"/>
    <property type="match status" value="2"/>
</dbReference>
<accession>A0AAD2JIX5</accession>
<dbReference type="PANTHER" id="PTHR22870:SF360">
    <property type="entry name" value="ULTRAVIOLET-B RECEPTOR UVR8"/>
    <property type="match status" value="1"/>
</dbReference>
<evidence type="ECO:0000256" key="3">
    <source>
        <dbReference type="SAM" id="MobiDB-lite"/>
    </source>
</evidence>
<dbReference type="PROSITE" id="PS00626">
    <property type="entry name" value="RCC1_2"/>
    <property type="match status" value="2"/>
</dbReference>
<dbReference type="InterPro" id="IPR000408">
    <property type="entry name" value="Reg_chr_condens"/>
</dbReference>
<dbReference type="SUPFAM" id="SSF81383">
    <property type="entry name" value="F-box domain"/>
    <property type="match status" value="1"/>
</dbReference>
<dbReference type="InterPro" id="IPR009091">
    <property type="entry name" value="RCC1/BLIP-II"/>
</dbReference>
<keyword evidence="1" id="KW-0677">Repeat</keyword>
<comment type="caution">
    <text evidence="4">The sequence shown here is derived from an EMBL/GenBank/DDBJ whole genome shotgun (WGS) entry which is preliminary data.</text>
</comment>
<gene>
    <name evidence="4" type="ORF">CYCCA115_LOCUS15203</name>
</gene>
<evidence type="ECO:0008006" key="6">
    <source>
        <dbReference type="Google" id="ProtNLM"/>
    </source>
</evidence>
<dbReference type="PANTHER" id="PTHR22870">
    <property type="entry name" value="REGULATOR OF CHROMOSOME CONDENSATION"/>
    <property type="match status" value="1"/>
</dbReference>
<evidence type="ECO:0000256" key="1">
    <source>
        <dbReference type="ARBA" id="ARBA00022737"/>
    </source>
</evidence>
<dbReference type="PRINTS" id="PR00633">
    <property type="entry name" value="RCCNDNSATION"/>
</dbReference>
<proteinExistence type="predicted"/>
<dbReference type="Gene3D" id="2.130.10.30">
    <property type="entry name" value="Regulator of chromosome condensation 1/beta-lactamase-inhibitor protein II"/>
    <property type="match status" value="2"/>
</dbReference>
<name>A0AAD2JIX5_9STRA</name>
<feature type="repeat" description="RCC1" evidence="2">
    <location>
        <begin position="338"/>
        <end position="391"/>
    </location>
</feature>
<dbReference type="Proteomes" id="UP001295423">
    <property type="component" value="Unassembled WGS sequence"/>
</dbReference>
<feature type="region of interest" description="Disordered" evidence="3">
    <location>
        <begin position="1"/>
        <end position="58"/>
    </location>
</feature>
<dbReference type="InterPro" id="IPR051210">
    <property type="entry name" value="Ub_ligase/GEF_domain"/>
</dbReference>
<feature type="repeat" description="RCC1" evidence="2">
    <location>
        <begin position="281"/>
        <end position="337"/>
    </location>
</feature>
<feature type="repeat" description="RCC1" evidence="2">
    <location>
        <begin position="222"/>
        <end position="275"/>
    </location>
</feature>
<evidence type="ECO:0000256" key="2">
    <source>
        <dbReference type="PROSITE-ProRule" id="PRU00235"/>
    </source>
</evidence>
<feature type="repeat" description="RCC1" evidence="2">
    <location>
        <begin position="570"/>
        <end position="625"/>
    </location>
</feature>
<sequence>MPARTAAEKLARKQALEEKREARRLAKEKKDKEKAAQSGNDHQKTTKGQEKQGSSNDEPKGECYIFGLSDDTLSHIICFLPSRCIGALALTGRRFSQLLVDARVHFIMDRLNSPSTKSIGFYKSIAMCLNQNEARSILEQSYGGGDTQRIRAKGKAGKNFTSEFVSYARFLEEAVNGYATQNFGGRDPARLPPFVNGRFISVSPEHSLCRVGGGSTSGAGGSGCASWGVGKRGQLGHGKREDEPNPRMLLGGIGYGIRIVQVSAGGGLVRVAHSLLLTSTGRVMSFGTGQYGALGHGFSAGKQLPDALRPRYIEALAGIRCTSVSAGELHSAATTADGDVYTWGDGFCGQLGHGDKSPQPAPVQVTKGGLDDEVVSQVSCGARHTIAVTEDGDVFTWGLGHFGVLGRSYTPFDHEPNGALAALGVEEEDLEGQARGNDQAPAAAAAAANNDIPNGGRVHDPRSFESLMEHLEMIANLKLVDTSDQCIPMTVDSLEGIKIVGASAGHRHSLLLDDHGGMYSCGAGITGCLGLGNNDSQMYPMRIKYFDEQNIKVVQMSAGVDMSMAVSTNGTVYAWGKTDQGRIGLGLKSHRITMPRQVQMKSGDKVVKAVDVECGYVHSMIVALDGTIYQCGSVGLGGQADGTTSSGEPTQVSDFNIWHRVPEPKERIVKTGERWKKYGKYEVKGRQKMMTETE</sequence>
<evidence type="ECO:0000313" key="4">
    <source>
        <dbReference type="EMBL" id="CAJ1954609.1"/>
    </source>
</evidence>
<protein>
    <recommendedName>
        <fullName evidence="6">F-box domain-containing protein</fullName>
    </recommendedName>
</protein>
<keyword evidence="5" id="KW-1185">Reference proteome</keyword>
<dbReference type="EMBL" id="CAKOGP040001869">
    <property type="protein sequence ID" value="CAJ1954609.1"/>
    <property type="molecule type" value="Genomic_DNA"/>
</dbReference>
<feature type="repeat" description="RCC1" evidence="2">
    <location>
        <begin position="516"/>
        <end position="569"/>
    </location>
</feature>
<dbReference type="PROSITE" id="PS50012">
    <property type="entry name" value="RCC1_3"/>
    <property type="match status" value="5"/>
</dbReference>
<evidence type="ECO:0000313" key="5">
    <source>
        <dbReference type="Proteomes" id="UP001295423"/>
    </source>
</evidence>
<dbReference type="AlphaFoldDB" id="A0AAD2JIX5"/>
<organism evidence="4 5">
    <name type="scientific">Cylindrotheca closterium</name>
    <dbReference type="NCBI Taxonomy" id="2856"/>
    <lineage>
        <taxon>Eukaryota</taxon>
        <taxon>Sar</taxon>
        <taxon>Stramenopiles</taxon>
        <taxon>Ochrophyta</taxon>
        <taxon>Bacillariophyta</taxon>
        <taxon>Bacillariophyceae</taxon>
        <taxon>Bacillariophycidae</taxon>
        <taxon>Bacillariales</taxon>
        <taxon>Bacillariaceae</taxon>
        <taxon>Cylindrotheca</taxon>
    </lineage>
</organism>
<reference evidence="4" key="1">
    <citation type="submission" date="2023-08" db="EMBL/GenBank/DDBJ databases">
        <authorList>
            <person name="Audoor S."/>
            <person name="Bilcke G."/>
        </authorList>
    </citation>
    <scope>NUCLEOTIDE SEQUENCE</scope>
</reference>